<dbReference type="AlphaFoldDB" id="A0A9N9QJY9"/>
<reference evidence="1" key="1">
    <citation type="submission" date="2022-01" db="EMBL/GenBank/DDBJ databases">
        <authorList>
            <person name="King R."/>
        </authorList>
    </citation>
    <scope>NUCLEOTIDE SEQUENCE</scope>
</reference>
<accession>A0A9N9QJY9</accession>
<dbReference type="Proteomes" id="UP001152799">
    <property type="component" value="Chromosome 4"/>
</dbReference>
<keyword evidence="2" id="KW-1185">Reference proteome</keyword>
<dbReference type="OrthoDB" id="5949854at2759"/>
<name>A0A9N9QJY9_9CUCU</name>
<sequence length="328" mass="37084">MRLFIVSTARDLGLREFFKYENQKYPPALSLHGEIRPGNKSDLLSILEKHTSLSEHPMQCQGLIIDGAGLVHLYKPTGTFTNVSEYCSKQLGPILTKIANSVDAFRIDVAWDLYCNMSLKATTRDRRGAGVRQIDIPEKGSAWSAWKDPEITAAFKCLSFPPSIDKLTDAHLKALEKFTIDMYDSRSEITDINEARRNLFVTGEKSISVIPPTAAALLEHIKRAKYQAGEIWGRALEGSISSRPFPEQWGWKRREDGSLEPVWSHLSSELISKSESYIEVAQQSSTKFSKYLEHKETRLSGTDRGFIELPRFSYININPETIKIKTQA</sequence>
<evidence type="ECO:0000313" key="2">
    <source>
        <dbReference type="Proteomes" id="UP001152799"/>
    </source>
</evidence>
<proteinExistence type="predicted"/>
<organism evidence="1 2">
    <name type="scientific">Ceutorhynchus assimilis</name>
    <name type="common">cabbage seed weevil</name>
    <dbReference type="NCBI Taxonomy" id="467358"/>
    <lineage>
        <taxon>Eukaryota</taxon>
        <taxon>Metazoa</taxon>
        <taxon>Ecdysozoa</taxon>
        <taxon>Arthropoda</taxon>
        <taxon>Hexapoda</taxon>
        <taxon>Insecta</taxon>
        <taxon>Pterygota</taxon>
        <taxon>Neoptera</taxon>
        <taxon>Endopterygota</taxon>
        <taxon>Coleoptera</taxon>
        <taxon>Polyphaga</taxon>
        <taxon>Cucujiformia</taxon>
        <taxon>Curculionidae</taxon>
        <taxon>Ceutorhynchinae</taxon>
        <taxon>Ceutorhynchus</taxon>
    </lineage>
</organism>
<protein>
    <submittedName>
        <fullName evidence="1">Uncharacterized protein</fullName>
    </submittedName>
</protein>
<evidence type="ECO:0000313" key="1">
    <source>
        <dbReference type="EMBL" id="CAG9768417.1"/>
    </source>
</evidence>
<gene>
    <name evidence="1" type="ORF">CEUTPL_LOCUS8955</name>
</gene>
<dbReference type="EMBL" id="OU892280">
    <property type="protein sequence ID" value="CAG9768417.1"/>
    <property type="molecule type" value="Genomic_DNA"/>
</dbReference>